<keyword evidence="3" id="KW-1185">Reference proteome</keyword>
<comment type="caution">
    <text evidence="2">The sequence shown here is derived from an EMBL/GenBank/DDBJ whole genome shotgun (WGS) entry which is preliminary data.</text>
</comment>
<evidence type="ECO:0000259" key="1">
    <source>
        <dbReference type="Pfam" id="PF14088"/>
    </source>
</evidence>
<sequence length="154" mass="18239">MFSKEEEKAIKTAFWTRFKEQAGVNKGVNGKRINWVNYPTRIKQLYVRLHADTKIARFSIDVQTKDADVRAIIWEQLTELKKVMEEEMSTPGTWEESAENMAGQEISRISWTLEDVNMFVKEDQQKIFNFFIPLLRSFDRFYSTYDEILIGLVR</sequence>
<evidence type="ECO:0000313" key="3">
    <source>
        <dbReference type="Proteomes" id="UP000257127"/>
    </source>
</evidence>
<evidence type="ECO:0000313" key="2">
    <source>
        <dbReference type="EMBL" id="RFC53753.1"/>
    </source>
</evidence>
<dbReference type="RefSeq" id="WP_116881449.1">
    <property type="nucleotide sequence ID" value="NZ_QURB01000007.1"/>
</dbReference>
<protein>
    <submittedName>
        <fullName evidence="2">DUF4268 domain-containing protein</fullName>
    </submittedName>
</protein>
<organism evidence="2 3">
    <name type="scientific">Brumimicrobium aurantiacum</name>
    <dbReference type="NCBI Taxonomy" id="1737063"/>
    <lineage>
        <taxon>Bacteria</taxon>
        <taxon>Pseudomonadati</taxon>
        <taxon>Bacteroidota</taxon>
        <taxon>Flavobacteriia</taxon>
        <taxon>Flavobacteriales</taxon>
        <taxon>Crocinitomicaceae</taxon>
        <taxon>Brumimicrobium</taxon>
    </lineage>
</organism>
<dbReference type="OrthoDB" id="1467516at2"/>
<gene>
    <name evidence="2" type="ORF">DXU93_11540</name>
</gene>
<dbReference type="AlphaFoldDB" id="A0A3E1EW84"/>
<dbReference type="InterPro" id="IPR025364">
    <property type="entry name" value="DUF4268"/>
</dbReference>
<accession>A0A3E1EW84</accession>
<dbReference type="EMBL" id="QURB01000007">
    <property type="protein sequence ID" value="RFC53753.1"/>
    <property type="molecule type" value="Genomic_DNA"/>
</dbReference>
<dbReference type="Proteomes" id="UP000257127">
    <property type="component" value="Unassembled WGS sequence"/>
</dbReference>
<name>A0A3E1EW84_9FLAO</name>
<feature type="domain" description="DUF4268" evidence="1">
    <location>
        <begin position="11"/>
        <end position="145"/>
    </location>
</feature>
<proteinExistence type="predicted"/>
<reference evidence="2 3" key="1">
    <citation type="submission" date="2018-08" db="EMBL/GenBank/DDBJ databases">
        <title>The draft genome squence of Brumimicrobium sp. N62.</title>
        <authorList>
            <person name="Du Z.-J."/>
            <person name="Luo H.-R."/>
        </authorList>
    </citation>
    <scope>NUCLEOTIDE SEQUENCE [LARGE SCALE GENOMIC DNA]</scope>
    <source>
        <strain evidence="2 3">N62</strain>
    </source>
</reference>
<dbReference type="Pfam" id="PF14088">
    <property type="entry name" value="DUF4268"/>
    <property type="match status" value="1"/>
</dbReference>